<organism evidence="1 2">
    <name type="scientific">Opisthorchis viverrini</name>
    <name type="common">Southeast Asian liver fluke</name>
    <dbReference type="NCBI Taxonomy" id="6198"/>
    <lineage>
        <taxon>Eukaryota</taxon>
        <taxon>Metazoa</taxon>
        <taxon>Spiralia</taxon>
        <taxon>Lophotrochozoa</taxon>
        <taxon>Platyhelminthes</taxon>
        <taxon>Trematoda</taxon>
        <taxon>Digenea</taxon>
        <taxon>Opisthorchiida</taxon>
        <taxon>Opisthorchiata</taxon>
        <taxon>Opisthorchiidae</taxon>
        <taxon>Opisthorchis</taxon>
    </lineage>
</organism>
<reference evidence="1 2" key="1">
    <citation type="submission" date="2013-11" db="EMBL/GenBank/DDBJ databases">
        <title>Opisthorchis viverrini - life in the bile duct.</title>
        <authorList>
            <person name="Young N.D."/>
            <person name="Nagarajan N."/>
            <person name="Lin S.J."/>
            <person name="Korhonen P.K."/>
            <person name="Jex A.R."/>
            <person name="Hall R.S."/>
            <person name="Safavi-Hemami H."/>
            <person name="Kaewkong W."/>
            <person name="Bertrand D."/>
            <person name="Gao S."/>
            <person name="Seet Q."/>
            <person name="Wongkham S."/>
            <person name="Teh B.T."/>
            <person name="Wongkham C."/>
            <person name="Intapan P.M."/>
            <person name="Maleewong W."/>
            <person name="Yang X."/>
            <person name="Hu M."/>
            <person name="Wang Z."/>
            <person name="Hofmann A."/>
            <person name="Sternberg P.W."/>
            <person name="Tan P."/>
            <person name="Wang J."/>
            <person name="Gasser R.B."/>
        </authorList>
    </citation>
    <scope>NUCLEOTIDE SEQUENCE [LARGE SCALE GENOMIC DNA]</scope>
</reference>
<dbReference type="KEGG" id="ovi:T265_00856"/>
<dbReference type="GeneID" id="20315044"/>
<dbReference type="RefSeq" id="XP_009163015.1">
    <property type="nucleotide sequence ID" value="XM_009164751.1"/>
</dbReference>
<dbReference type="CTD" id="20315044"/>
<name>A0A075A1F1_OPIVI</name>
<evidence type="ECO:0000313" key="2">
    <source>
        <dbReference type="Proteomes" id="UP000054324"/>
    </source>
</evidence>
<protein>
    <submittedName>
        <fullName evidence="1">Uncharacterized protein</fullName>
    </submittedName>
</protein>
<sequence length="54" mass="5815">MRTATELLTSGSSVNADELDFRVVSSDACLDLCEAQLLDPDGLHSSDEEQEDGE</sequence>
<gene>
    <name evidence="1" type="ORF">T265_00856</name>
</gene>
<accession>A0A075A1F1</accession>
<evidence type="ECO:0000313" key="1">
    <source>
        <dbReference type="EMBL" id="KER33156.1"/>
    </source>
</evidence>
<proteinExistence type="predicted"/>
<keyword evidence="2" id="KW-1185">Reference proteome</keyword>
<dbReference type="Proteomes" id="UP000054324">
    <property type="component" value="Unassembled WGS sequence"/>
</dbReference>
<dbReference type="AlphaFoldDB" id="A0A075A1F1"/>
<dbReference type="EMBL" id="KL596627">
    <property type="protein sequence ID" value="KER33156.1"/>
    <property type="molecule type" value="Genomic_DNA"/>
</dbReference>